<organism evidence="1 2">
    <name type="scientific">SAR86 cluster bacterium SAR86B</name>
    <dbReference type="NCBI Taxonomy" id="1123867"/>
    <lineage>
        <taxon>Bacteria</taxon>
        <taxon>Pseudomonadati</taxon>
        <taxon>Pseudomonadota</taxon>
        <taxon>Gammaproteobacteria</taxon>
        <taxon>SAR86 cluster</taxon>
    </lineage>
</organism>
<evidence type="ECO:0000313" key="1">
    <source>
        <dbReference type="EMBL" id="EJP73434.1"/>
    </source>
</evidence>
<evidence type="ECO:0000313" key="2">
    <source>
        <dbReference type="Proteomes" id="UP000010116"/>
    </source>
</evidence>
<sequence length="106" mass="12634">MDDESYYPDSSKMIIGCMQQPAGHRPITHEGKVIERSNDYFDCLEYQENQFEIKKIYRERDKEKELNLKIEKEKKVDEIDIEKLDINYPKIKTNNEPEDGDQDSSE</sequence>
<dbReference type="AlphaFoldDB" id="J4KSW9"/>
<reference evidence="1 2" key="1">
    <citation type="journal article" date="2012" name="ISME J.">
        <title>Genomic insights to SAR86, an abundant and uncultivated marine bacterial lineage.</title>
        <authorList>
            <person name="Dupont C.L."/>
            <person name="Rusch D.B."/>
            <person name="Yooseph S."/>
            <person name="Lombardo M.J."/>
            <person name="Richter R.A."/>
            <person name="Valas R."/>
            <person name="Novotny M."/>
            <person name="Yee-Greenbaum J."/>
            <person name="Selengut J.D."/>
            <person name="Haft D.H."/>
            <person name="Halpern A.L."/>
            <person name="Lasken R.S."/>
            <person name="Nealson K."/>
            <person name="Friedman R."/>
            <person name="Venter J.C."/>
        </authorList>
    </citation>
    <scope>NUCLEOTIDE SEQUENCE [LARGE SCALE GENOMIC DNA]</scope>
</reference>
<protein>
    <submittedName>
        <fullName evidence="1">Oligo-1,6-glucosidase</fullName>
    </submittedName>
</protein>
<dbReference type="HOGENOM" id="CLU_2221384_0_0_6"/>
<dbReference type="Proteomes" id="UP000010116">
    <property type="component" value="Unassembled WGS sequence"/>
</dbReference>
<accession>J4KSW9</accession>
<proteinExistence type="predicted"/>
<name>J4KSW9_9GAMM</name>
<gene>
    <name evidence="1" type="ORF">NT02SARS_0062</name>
</gene>
<dbReference type="EMBL" id="JH611165">
    <property type="protein sequence ID" value="EJP73434.1"/>
    <property type="molecule type" value="Genomic_DNA"/>
</dbReference>